<dbReference type="STRING" id="45882.A0A0V1CMR0"/>
<evidence type="ECO:0000256" key="1">
    <source>
        <dbReference type="SAM" id="Coils"/>
    </source>
</evidence>
<dbReference type="OrthoDB" id="5919279at2759"/>
<protein>
    <submittedName>
        <fullName evidence="2">Uncharacterized protein</fullName>
    </submittedName>
</protein>
<proteinExistence type="predicted"/>
<accession>A0A0V1CMR0</accession>
<dbReference type="Pfam" id="PF03564">
    <property type="entry name" value="DUF1759"/>
    <property type="match status" value="1"/>
</dbReference>
<sequence>MDPPYVGFLPNVSRAGGVRVRFSCCRVTYSILPVSLIWLQSWNAPKRRVNDLITEILQRCAENAEIERIEFTLMDARATFHGYKQKTRKRSVTETTEGKAADGEGAVEFENSKFEASVHSRTDLNDIEKFMCLRSNLKGPALDVISGFSKTATNYLEAVKTLRERFDRADLIIQYHIIQIADIKKVTESPAPGLRRQYDKIMLHLRALRAMGKDPISELIESNTSIPANLESFSEFIRKQIDIEEKVTFTKKVRSTVVEKCATTTLHGNRSKGTSDTECKKTDEKTEEYVTRVCLNMNVGTNDGNSSYLNGSLLITRAWSATFVRKEKIVESMGLSGPKEYITISTLNQPCEHRKLMRVELPLKGVENDIFYVINTLYVSHICDKVPSSPPIEEYEHLKGLKLADQFPGEESAQIETYSSKTIFGWVICGKNIPQNRTHLLHCKVDEECKCECDIIKKFWGLEALGIEIQNEFEVNDSRTKSSLMENERILQQLEKRLSNNNERAKEYDEVIKNYMEREWIDETEKKDGIPGKTWYLPPHAVYRDDKMTNSCRIVATFAEPNSGYFHPILTIQDRSPSGHFEDFPANSTALRRQRCNLNCSPFLVMSVLHHPADIITRGTTLKKLKSNRLWWNGPKWLLNENQWPKERLQQKIMKEVQNIIEEERKMNTIVLNVNVRTPPIFDFEKFRNFENMLRVMAYCIRFASICKTSPKRRKLKDLTSNVTNSLLQNGRSLPKENRLNTLSPFLDEDGLFRVGGRLRQSDLNYNTKYLIILLKKHHVVNLIIN</sequence>
<dbReference type="PANTHER" id="PTHR47331">
    <property type="entry name" value="PHD-TYPE DOMAIN-CONTAINING PROTEIN"/>
    <property type="match status" value="1"/>
</dbReference>
<keyword evidence="3" id="KW-1185">Reference proteome</keyword>
<dbReference type="Proteomes" id="UP000054653">
    <property type="component" value="Unassembled WGS sequence"/>
</dbReference>
<comment type="caution">
    <text evidence="2">The sequence shown here is derived from an EMBL/GenBank/DDBJ whole genome shotgun (WGS) entry which is preliminary data.</text>
</comment>
<reference evidence="2 3" key="1">
    <citation type="submission" date="2015-01" db="EMBL/GenBank/DDBJ databases">
        <title>Evolution of Trichinella species and genotypes.</title>
        <authorList>
            <person name="Korhonen P.K."/>
            <person name="Edoardo P."/>
            <person name="Giuseppe L.R."/>
            <person name="Gasser R.B."/>
        </authorList>
    </citation>
    <scope>NUCLEOTIDE SEQUENCE [LARGE SCALE GENOMIC DNA]</scope>
    <source>
        <strain evidence="2">ISS120</strain>
    </source>
</reference>
<evidence type="ECO:0000313" key="2">
    <source>
        <dbReference type="EMBL" id="KRY50560.1"/>
    </source>
</evidence>
<dbReference type="AlphaFoldDB" id="A0A0V1CMR0"/>
<evidence type="ECO:0000313" key="3">
    <source>
        <dbReference type="Proteomes" id="UP000054653"/>
    </source>
</evidence>
<keyword evidence="1" id="KW-0175">Coiled coil</keyword>
<organism evidence="2 3">
    <name type="scientific">Trichinella britovi</name>
    <name type="common">Parasitic roundworm</name>
    <dbReference type="NCBI Taxonomy" id="45882"/>
    <lineage>
        <taxon>Eukaryota</taxon>
        <taxon>Metazoa</taxon>
        <taxon>Ecdysozoa</taxon>
        <taxon>Nematoda</taxon>
        <taxon>Enoplea</taxon>
        <taxon>Dorylaimia</taxon>
        <taxon>Trichinellida</taxon>
        <taxon>Trichinellidae</taxon>
        <taxon>Trichinella</taxon>
    </lineage>
</organism>
<name>A0A0V1CMR0_TRIBR</name>
<dbReference type="PANTHER" id="PTHR47331:SF2">
    <property type="match status" value="1"/>
</dbReference>
<gene>
    <name evidence="2" type="ORF">T03_1346</name>
</gene>
<dbReference type="EMBL" id="JYDI01000147">
    <property type="protein sequence ID" value="KRY50560.1"/>
    <property type="molecule type" value="Genomic_DNA"/>
</dbReference>
<feature type="coiled-coil region" evidence="1">
    <location>
        <begin position="484"/>
        <end position="518"/>
    </location>
</feature>
<dbReference type="InterPro" id="IPR005312">
    <property type="entry name" value="DUF1759"/>
</dbReference>